<comment type="caution">
    <text evidence="1">The sequence shown here is derived from an EMBL/GenBank/DDBJ whole genome shotgun (WGS) entry which is preliminary data.</text>
</comment>
<dbReference type="Proteomes" id="UP000233551">
    <property type="component" value="Unassembled WGS sequence"/>
</dbReference>
<dbReference type="AlphaFoldDB" id="A0A2I0JG75"/>
<proteinExistence type="predicted"/>
<sequence length="54" mass="5805">MQLGVIERRPLQPKALDISGANPAIKYPVMGDPQTAVEMESSKVVPTGWQPGQS</sequence>
<protein>
    <submittedName>
        <fullName evidence="1">Uncharacterized protein</fullName>
    </submittedName>
</protein>
<name>A0A2I0JG75_PUNGR</name>
<evidence type="ECO:0000313" key="1">
    <source>
        <dbReference type="EMBL" id="PKI55275.1"/>
    </source>
</evidence>
<accession>A0A2I0JG75</accession>
<evidence type="ECO:0000313" key="2">
    <source>
        <dbReference type="Proteomes" id="UP000233551"/>
    </source>
</evidence>
<dbReference type="EMBL" id="PGOL01001713">
    <property type="protein sequence ID" value="PKI55275.1"/>
    <property type="molecule type" value="Genomic_DNA"/>
</dbReference>
<gene>
    <name evidence="1" type="ORF">CRG98_024291</name>
</gene>
<organism evidence="1 2">
    <name type="scientific">Punica granatum</name>
    <name type="common">Pomegranate</name>
    <dbReference type="NCBI Taxonomy" id="22663"/>
    <lineage>
        <taxon>Eukaryota</taxon>
        <taxon>Viridiplantae</taxon>
        <taxon>Streptophyta</taxon>
        <taxon>Embryophyta</taxon>
        <taxon>Tracheophyta</taxon>
        <taxon>Spermatophyta</taxon>
        <taxon>Magnoliopsida</taxon>
        <taxon>eudicotyledons</taxon>
        <taxon>Gunneridae</taxon>
        <taxon>Pentapetalae</taxon>
        <taxon>rosids</taxon>
        <taxon>malvids</taxon>
        <taxon>Myrtales</taxon>
        <taxon>Lythraceae</taxon>
        <taxon>Punica</taxon>
    </lineage>
</organism>
<keyword evidence="2" id="KW-1185">Reference proteome</keyword>
<reference evidence="1 2" key="1">
    <citation type="submission" date="2017-11" db="EMBL/GenBank/DDBJ databases">
        <title>De-novo sequencing of pomegranate (Punica granatum L.) genome.</title>
        <authorList>
            <person name="Akparov Z."/>
            <person name="Amiraslanov A."/>
            <person name="Hajiyeva S."/>
            <person name="Abbasov M."/>
            <person name="Kaur K."/>
            <person name="Hamwieh A."/>
            <person name="Solovyev V."/>
            <person name="Salamov A."/>
            <person name="Braich B."/>
            <person name="Kosarev P."/>
            <person name="Mahmoud A."/>
            <person name="Hajiyev E."/>
            <person name="Babayeva S."/>
            <person name="Izzatullayeva V."/>
            <person name="Mammadov A."/>
            <person name="Mammadov A."/>
            <person name="Sharifova S."/>
            <person name="Ojaghi J."/>
            <person name="Eynullazada K."/>
            <person name="Bayramov B."/>
            <person name="Abdulazimova A."/>
            <person name="Shahmuradov I."/>
        </authorList>
    </citation>
    <scope>NUCLEOTIDE SEQUENCE [LARGE SCALE GENOMIC DNA]</scope>
    <source>
        <strain evidence="2">cv. AG2017</strain>
        <tissue evidence="1">Leaf</tissue>
    </source>
</reference>